<evidence type="ECO:0000313" key="5">
    <source>
        <dbReference type="Proteomes" id="UP001277761"/>
    </source>
</evidence>
<comment type="caution">
    <text evidence="4">The sequence shown here is derived from an EMBL/GenBank/DDBJ whole genome shotgun (WGS) entry which is preliminary data.</text>
</comment>
<dbReference type="InterPro" id="IPR050109">
    <property type="entry name" value="HTH-type_TetR-like_transc_reg"/>
</dbReference>
<feature type="DNA-binding region" description="H-T-H motif" evidence="2">
    <location>
        <begin position="33"/>
        <end position="52"/>
    </location>
</feature>
<dbReference type="Gene3D" id="1.10.357.10">
    <property type="entry name" value="Tetracycline Repressor, domain 2"/>
    <property type="match status" value="1"/>
</dbReference>
<dbReference type="PANTHER" id="PTHR30055:SF226">
    <property type="entry name" value="HTH-TYPE TRANSCRIPTIONAL REGULATOR PKSA"/>
    <property type="match status" value="1"/>
</dbReference>
<name>A0ABU4VG85_9ACTN</name>
<sequence length="194" mass="20000">MTGAGRTKGERTRQRILDAAAEVLAEQGVEGASVTAIAARADLRPGSLYFHFPSRTALVEAAIREAVARASARVDEAVGGASGDPVAALRRAVAAHVGALDELGAYGALVLRDDGGLPDALARERNRLLGEYARGWAAIVAAAQALPPGSPPLVAELLIGAMNSGLRRDGRPAHDAGARTTTLLALLRLDEGIE</sequence>
<dbReference type="SUPFAM" id="SSF46689">
    <property type="entry name" value="Homeodomain-like"/>
    <property type="match status" value="1"/>
</dbReference>
<evidence type="ECO:0000256" key="1">
    <source>
        <dbReference type="ARBA" id="ARBA00023125"/>
    </source>
</evidence>
<keyword evidence="1 2" id="KW-0238">DNA-binding</keyword>
<proteinExistence type="predicted"/>
<accession>A0ABU4VG85</accession>
<evidence type="ECO:0000313" key="4">
    <source>
        <dbReference type="EMBL" id="MDX8150823.1"/>
    </source>
</evidence>
<protein>
    <submittedName>
        <fullName evidence="4">TetR/AcrR family transcriptional regulator</fullName>
    </submittedName>
</protein>
<dbReference type="Pfam" id="PF00440">
    <property type="entry name" value="TetR_N"/>
    <property type="match status" value="1"/>
</dbReference>
<reference evidence="4 5" key="1">
    <citation type="submission" date="2023-11" db="EMBL/GenBank/DDBJ databases">
        <authorList>
            <person name="Xu M."/>
            <person name="Jiang T."/>
        </authorList>
    </citation>
    <scope>NUCLEOTIDE SEQUENCE [LARGE SCALE GENOMIC DNA]</scope>
    <source>
        <strain evidence="4 5">SD</strain>
    </source>
</reference>
<evidence type="ECO:0000259" key="3">
    <source>
        <dbReference type="PROSITE" id="PS50977"/>
    </source>
</evidence>
<dbReference type="EMBL" id="JAXAVX010000001">
    <property type="protein sequence ID" value="MDX8150823.1"/>
    <property type="molecule type" value="Genomic_DNA"/>
</dbReference>
<dbReference type="InterPro" id="IPR009057">
    <property type="entry name" value="Homeodomain-like_sf"/>
</dbReference>
<dbReference type="Proteomes" id="UP001277761">
    <property type="component" value="Unassembled WGS sequence"/>
</dbReference>
<keyword evidence="5" id="KW-1185">Reference proteome</keyword>
<evidence type="ECO:0000256" key="2">
    <source>
        <dbReference type="PROSITE-ProRule" id="PRU00335"/>
    </source>
</evidence>
<dbReference type="PROSITE" id="PS50977">
    <property type="entry name" value="HTH_TETR_2"/>
    <property type="match status" value="1"/>
</dbReference>
<dbReference type="Gene3D" id="1.10.10.60">
    <property type="entry name" value="Homeodomain-like"/>
    <property type="match status" value="1"/>
</dbReference>
<organism evidence="4 5">
    <name type="scientific">Patulibacter brassicae</name>
    <dbReference type="NCBI Taxonomy" id="1705717"/>
    <lineage>
        <taxon>Bacteria</taxon>
        <taxon>Bacillati</taxon>
        <taxon>Actinomycetota</taxon>
        <taxon>Thermoleophilia</taxon>
        <taxon>Solirubrobacterales</taxon>
        <taxon>Patulibacteraceae</taxon>
        <taxon>Patulibacter</taxon>
    </lineage>
</organism>
<dbReference type="PANTHER" id="PTHR30055">
    <property type="entry name" value="HTH-TYPE TRANSCRIPTIONAL REGULATOR RUTR"/>
    <property type="match status" value="1"/>
</dbReference>
<dbReference type="InterPro" id="IPR001647">
    <property type="entry name" value="HTH_TetR"/>
</dbReference>
<dbReference type="RefSeq" id="WP_319952965.1">
    <property type="nucleotide sequence ID" value="NZ_JAXAVX010000001.1"/>
</dbReference>
<dbReference type="PRINTS" id="PR00455">
    <property type="entry name" value="HTHTETR"/>
</dbReference>
<gene>
    <name evidence="4" type="ORF">SK069_04385</name>
</gene>
<feature type="domain" description="HTH tetR-type" evidence="3">
    <location>
        <begin position="10"/>
        <end position="70"/>
    </location>
</feature>